<feature type="transmembrane region" description="Helical" evidence="6">
    <location>
        <begin position="139"/>
        <end position="158"/>
    </location>
</feature>
<keyword evidence="6" id="KW-1133">Transmembrane helix</keyword>
<dbReference type="Proteomes" id="UP000623129">
    <property type="component" value="Unassembled WGS sequence"/>
</dbReference>
<organism evidence="7 8">
    <name type="scientific">Carex littledalei</name>
    <dbReference type="NCBI Taxonomy" id="544730"/>
    <lineage>
        <taxon>Eukaryota</taxon>
        <taxon>Viridiplantae</taxon>
        <taxon>Streptophyta</taxon>
        <taxon>Embryophyta</taxon>
        <taxon>Tracheophyta</taxon>
        <taxon>Spermatophyta</taxon>
        <taxon>Magnoliopsida</taxon>
        <taxon>Liliopsida</taxon>
        <taxon>Poales</taxon>
        <taxon>Cyperaceae</taxon>
        <taxon>Cyperoideae</taxon>
        <taxon>Cariceae</taxon>
        <taxon>Carex</taxon>
        <taxon>Carex subgen. Euthyceras</taxon>
    </lineage>
</organism>
<evidence type="ECO:0000256" key="6">
    <source>
        <dbReference type="SAM" id="Phobius"/>
    </source>
</evidence>
<accession>A0A833QGV8</accession>
<proteinExistence type="inferred from homology"/>
<sequence>MEETNSHVVLFPFPAHGHISPYLALATRLHQYQSDLIITVVSTPRNIDFIRSSLPISTSINLHSLPFSPADYGLPQSESTIDLLPHQFPIFFSATESLRPAFDEFIADISTRDSVCIISDMFFGWTVDVARKHKAFHSIFLGMTGFSGAVILSLWLNLPHNLTSSEQFSLPEYSEVIVNRSELPVYLLFANGKDPLSLFMQRQLSSFYKTDVIMLNAIKELDPSGLVMLRKTFKTLVLPMGPFLGAPNLSALPSGNDSQIIEWLDLLPPASVIYIAFGSQESINSKQMMELALALEESGRPFIWAIRPPIGFSVKDEFKDEWLPLGFKARTKKDNRGLFVHDWAPQVRILSHKSTGAFISHCGWNSVLESLYYGVPIIGWPLGADQPFNLRVLVQLGVCVKVVIRNKETSKVEKEKVKDIMEMVMGENEKAREIRKKTKEIRDVIRGTWKEEEGSSMKSFMEFLEVSKTGAK</sequence>
<keyword evidence="8" id="KW-1185">Reference proteome</keyword>
<dbReference type="FunFam" id="3.40.50.2000:FF:000064">
    <property type="entry name" value="Glycosyltransferase"/>
    <property type="match status" value="1"/>
</dbReference>
<evidence type="ECO:0000313" key="7">
    <source>
        <dbReference type="EMBL" id="KAF3322186.1"/>
    </source>
</evidence>
<dbReference type="Gene3D" id="3.40.50.2000">
    <property type="entry name" value="Glycogen Phosphorylase B"/>
    <property type="match status" value="2"/>
</dbReference>
<keyword evidence="3 4" id="KW-0808">Transferase</keyword>
<dbReference type="EMBL" id="SWLB01000025">
    <property type="protein sequence ID" value="KAF3322186.1"/>
    <property type="molecule type" value="Genomic_DNA"/>
</dbReference>
<dbReference type="Pfam" id="PF00201">
    <property type="entry name" value="UDPGT"/>
    <property type="match status" value="1"/>
</dbReference>
<keyword evidence="6" id="KW-0472">Membrane</keyword>
<evidence type="ECO:0000256" key="2">
    <source>
        <dbReference type="ARBA" id="ARBA00022676"/>
    </source>
</evidence>
<evidence type="ECO:0000256" key="4">
    <source>
        <dbReference type="RuleBase" id="RU003718"/>
    </source>
</evidence>
<keyword evidence="2 4" id="KW-0328">Glycosyltransferase</keyword>
<dbReference type="EC" id="2.4.1.-" evidence="5"/>
<evidence type="ECO:0000256" key="3">
    <source>
        <dbReference type="ARBA" id="ARBA00022679"/>
    </source>
</evidence>
<evidence type="ECO:0000256" key="1">
    <source>
        <dbReference type="ARBA" id="ARBA00009995"/>
    </source>
</evidence>
<dbReference type="PANTHER" id="PTHR48047">
    <property type="entry name" value="GLYCOSYLTRANSFERASE"/>
    <property type="match status" value="1"/>
</dbReference>
<name>A0A833QGV8_9POAL</name>
<dbReference type="CDD" id="cd03784">
    <property type="entry name" value="GT1_Gtf-like"/>
    <property type="match status" value="1"/>
</dbReference>
<dbReference type="SUPFAM" id="SSF53756">
    <property type="entry name" value="UDP-Glycosyltransferase/glycogen phosphorylase"/>
    <property type="match status" value="1"/>
</dbReference>
<dbReference type="FunFam" id="3.40.50.2000:FF:000103">
    <property type="entry name" value="Glycosyltransferase"/>
    <property type="match status" value="1"/>
</dbReference>
<evidence type="ECO:0000313" key="8">
    <source>
        <dbReference type="Proteomes" id="UP000623129"/>
    </source>
</evidence>
<keyword evidence="6" id="KW-0812">Transmembrane</keyword>
<reference evidence="7" key="1">
    <citation type="submission" date="2020-01" db="EMBL/GenBank/DDBJ databases">
        <title>Genome sequence of Kobresia littledalei, the first chromosome-level genome in the family Cyperaceae.</title>
        <authorList>
            <person name="Qu G."/>
        </authorList>
    </citation>
    <scope>NUCLEOTIDE SEQUENCE</scope>
    <source>
        <strain evidence="7">C.B.Clarke</strain>
        <tissue evidence="7">Leaf</tissue>
    </source>
</reference>
<dbReference type="PROSITE" id="PS00375">
    <property type="entry name" value="UDPGT"/>
    <property type="match status" value="1"/>
</dbReference>
<dbReference type="InterPro" id="IPR002213">
    <property type="entry name" value="UDP_glucos_trans"/>
</dbReference>
<comment type="similarity">
    <text evidence="1 4">Belongs to the UDP-glycosyltransferase family.</text>
</comment>
<dbReference type="InterPro" id="IPR035595">
    <property type="entry name" value="UDP_glycos_trans_CS"/>
</dbReference>
<evidence type="ECO:0000256" key="5">
    <source>
        <dbReference type="RuleBase" id="RU362057"/>
    </source>
</evidence>
<gene>
    <name evidence="7" type="ORF">FCM35_KLT13327</name>
</gene>
<dbReference type="AlphaFoldDB" id="A0A833QGV8"/>
<dbReference type="OrthoDB" id="5835829at2759"/>
<dbReference type="GO" id="GO:0035251">
    <property type="term" value="F:UDP-glucosyltransferase activity"/>
    <property type="evidence" value="ECO:0007669"/>
    <property type="project" value="TreeGrafter"/>
</dbReference>
<comment type="caution">
    <text evidence="7">The sequence shown here is derived from an EMBL/GenBank/DDBJ whole genome shotgun (WGS) entry which is preliminary data.</text>
</comment>
<protein>
    <recommendedName>
        <fullName evidence="5">Glycosyltransferase</fullName>
        <ecNumber evidence="5">2.4.1.-</ecNumber>
    </recommendedName>
</protein>
<dbReference type="PANTHER" id="PTHR48047:SF107">
    <property type="entry name" value="UDP-GLYCOSYLTRANSFERASE 92A1-LIKE"/>
    <property type="match status" value="1"/>
</dbReference>